<protein>
    <submittedName>
        <fullName evidence="1">Uncharacterized protein</fullName>
    </submittedName>
</protein>
<dbReference type="EMBL" id="GGEC01063919">
    <property type="protein sequence ID" value="MBX44403.1"/>
    <property type="molecule type" value="Transcribed_RNA"/>
</dbReference>
<dbReference type="AlphaFoldDB" id="A0A2P2NPJ9"/>
<proteinExistence type="predicted"/>
<reference evidence="1" key="1">
    <citation type="submission" date="2018-02" db="EMBL/GenBank/DDBJ databases">
        <title>Rhizophora mucronata_Transcriptome.</title>
        <authorList>
            <person name="Meera S.P."/>
            <person name="Sreeshan A."/>
            <person name="Augustine A."/>
        </authorList>
    </citation>
    <scope>NUCLEOTIDE SEQUENCE</scope>
    <source>
        <tissue evidence="1">Leaf</tissue>
    </source>
</reference>
<accession>A0A2P2NPJ9</accession>
<sequence length="50" mass="5964">MEVCLVFCFFSLDENGWAHSSFYKKLLQSAFQYVRDCENLNFYSFNHGNL</sequence>
<name>A0A2P2NPJ9_RHIMU</name>
<organism evidence="1">
    <name type="scientific">Rhizophora mucronata</name>
    <name type="common">Asiatic mangrove</name>
    <dbReference type="NCBI Taxonomy" id="61149"/>
    <lineage>
        <taxon>Eukaryota</taxon>
        <taxon>Viridiplantae</taxon>
        <taxon>Streptophyta</taxon>
        <taxon>Embryophyta</taxon>
        <taxon>Tracheophyta</taxon>
        <taxon>Spermatophyta</taxon>
        <taxon>Magnoliopsida</taxon>
        <taxon>eudicotyledons</taxon>
        <taxon>Gunneridae</taxon>
        <taxon>Pentapetalae</taxon>
        <taxon>rosids</taxon>
        <taxon>fabids</taxon>
        <taxon>Malpighiales</taxon>
        <taxon>Rhizophoraceae</taxon>
        <taxon>Rhizophora</taxon>
    </lineage>
</organism>
<evidence type="ECO:0000313" key="1">
    <source>
        <dbReference type="EMBL" id="MBX44403.1"/>
    </source>
</evidence>